<comment type="caution">
    <text evidence="2">The sequence shown here is derived from an EMBL/GenBank/DDBJ whole genome shotgun (WGS) entry which is preliminary data.</text>
</comment>
<sequence>MPLQEGALPSGGPIKVDPEVPLAQSPLLPDDTAEFYSPMDLDPQDIKIPISNIIHENSDQLSISYETYDGGGPHSDQWCAVCLCYLQILLNHLPDVGSIVSQHDYLGSTVFTSYKDWWQSFGVDSLGDFLIDDIQFGPAFKDFLKAAFGERHVANTAVEKFSPNAFESVR</sequence>
<dbReference type="AlphaFoldDB" id="A0A9P6DQ35"/>
<evidence type="ECO:0000313" key="2">
    <source>
        <dbReference type="EMBL" id="KAF9510711.1"/>
    </source>
</evidence>
<evidence type="ECO:0000256" key="1">
    <source>
        <dbReference type="SAM" id="MobiDB-lite"/>
    </source>
</evidence>
<proteinExistence type="predicted"/>
<protein>
    <submittedName>
        <fullName evidence="2">Uncharacterized protein</fullName>
    </submittedName>
</protein>
<evidence type="ECO:0000313" key="3">
    <source>
        <dbReference type="Proteomes" id="UP000886523"/>
    </source>
</evidence>
<feature type="region of interest" description="Disordered" evidence="1">
    <location>
        <begin position="1"/>
        <end position="23"/>
    </location>
</feature>
<gene>
    <name evidence="2" type="ORF">BS47DRAFT_1395786</name>
</gene>
<name>A0A9P6DQ35_9AGAM</name>
<dbReference type="EMBL" id="MU129012">
    <property type="protein sequence ID" value="KAF9510711.1"/>
    <property type="molecule type" value="Genomic_DNA"/>
</dbReference>
<dbReference type="Proteomes" id="UP000886523">
    <property type="component" value="Unassembled WGS sequence"/>
</dbReference>
<reference evidence="2" key="1">
    <citation type="journal article" date="2020" name="Nat. Commun.">
        <title>Large-scale genome sequencing of mycorrhizal fungi provides insights into the early evolution of symbiotic traits.</title>
        <authorList>
            <person name="Miyauchi S."/>
            <person name="Kiss E."/>
            <person name="Kuo A."/>
            <person name="Drula E."/>
            <person name="Kohler A."/>
            <person name="Sanchez-Garcia M."/>
            <person name="Morin E."/>
            <person name="Andreopoulos B."/>
            <person name="Barry K.W."/>
            <person name="Bonito G."/>
            <person name="Buee M."/>
            <person name="Carver A."/>
            <person name="Chen C."/>
            <person name="Cichocki N."/>
            <person name="Clum A."/>
            <person name="Culley D."/>
            <person name="Crous P.W."/>
            <person name="Fauchery L."/>
            <person name="Girlanda M."/>
            <person name="Hayes R.D."/>
            <person name="Keri Z."/>
            <person name="LaButti K."/>
            <person name="Lipzen A."/>
            <person name="Lombard V."/>
            <person name="Magnuson J."/>
            <person name="Maillard F."/>
            <person name="Murat C."/>
            <person name="Nolan M."/>
            <person name="Ohm R.A."/>
            <person name="Pangilinan J."/>
            <person name="Pereira M.F."/>
            <person name="Perotto S."/>
            <person name="Peter M."/>
            <person name="Pfister S."/>
            <person name="Riley R."/>
            <person name="Sitrit Y."/>
            <person name="Stielow J.B."/>
            <person name="Szollosi G."/>
            <person name="Zifcakova L."/>
            <person name="Stursova M."/>
            <person name="Spatafora J.W."/>
            <person name="Tedersoo L."/>
            <person name="Vaario L.M."/>
            <person name="Yamada A."/>
            <person name="Yan M."/>
            <person name="Wang P."/>
            <person name="Xu J."/>
            <person name="Bruns T."/>
            <person name="Baldrian P."/>
            <person name="Vilgalys R."/>
            <person name="Dunand C."/>
            <person name="Henrissat B."/>
            <person name="Grigoriev I.V."/>
            <person name="Hibbett D."/>
            <person name="Nagy L.G."/>
            <person name="Martin F.M."/>
        </authorList>
    </citation>
    <scope>NUCLEOTIDE SEQUENCE</scope>
    <source>
        <strain evidence="2">UP504</strain>
    </source>
</reference>
<keyword evidence="3" id="KW-1185">Reference proteome</keyword>
<accession>A0A9P6DQ35</accession>
<organism evidence="2 3">
    <name type="scientific">Hydnum rufescens UP504</name>
    <dbReference type="NCBI Taxonomy" id="1448309"/>
    <lineage>
        <taxon>Eukaryota</taxon>
        <taxon>Fungi</taxon>
        <taxon>Dikarya</taxon>
        <taxon>Basidiomycota</taxon>
        <taxon>Agaricomycotina</taxon>
        <taxon>Agaricomycetes</taxon>
        <taxon>Cantharellales</taxon>
        <taxon>Hydnaceae</taxon>
        <taxon>Hydnum</taxon>
    </lineage>
</organism>